<evidence type="ECO:0000259" key="6">
    <source>
        <dbReference type="Pfam" id="PF00205"/>
    </source>
</evidence>
<comment type="similarity">
    <text evidence="1 3">Belongs to the TPP enzyme family.</text>
</comment>
<dbReference type="RefSeq" id="WP_203990272.1">
    <property type="nucleotide sequence ID" value="NZ_BOOU01000067.1"/>
</dbReference>
<feature type="transmembrane region" description="Helical" evidence="5">
    <location>
        <begin position="421"/>
        <end position="442"/>
    </location>
</feature>
<dbReference type="Proteomes" id="UP000655287">
    <property type="component" value="Unassembled WGS sequence"/>
</dbReference>
<dbReference type="CDD" id="cd00568">
    <property type="entry name" value="TPP_enzymes"/>
    <property type="match status" value="1"/>
</dbReference>
<dbReference type="GO" id="GO:0009099">
    <property type="term" value="P:L-valine biosynthetic process"/>
    <property type="evidence" value="ECO:0007669"/>
    <property type="project" value="TreeGrafter"/>
</dbReference>
<evidence type="ECO:0000259" key="7">
    <source>
        <dbReference type="Pfam" id="PF02775"/>
    </source>
</evidence>
<dbReference type="AlphaFoldDB" id="A0A919R9X0"/>
<evidence type="ECO:0000256" key="2">
    <source>
        <dbReference type="ARBA" id="ARBA00023052"/>
    </source>
</evidence>
<feature type="domain" description="Thiamine pyrophosphate enzyme central" evidence="6">
    <location>
        <begin position="222"/>
        <end position="329"/>
    </location>
</feature>
<keyword evidence="2 3" id="KW-0786">Thiamine pyrophosphate</keyword>
<dbReference type="SUPFAM" id="SSF52467">
    <property type="entry name" value="DHS-like NAD/FAD-binding domain"/>
    <property type="match status" value="1"/>
</dbReference>
<dbReference type="Gene3D" id="3.40.50.970">
    <property type="match status" value="2"/>
</dbReference>
<evidence type="ECO:0000256" key="4">
    <source>
        <dbReference type="SAM" id="MobiDB-lite"/>
    </source>
</evidence>
<proteinExistence type="inferred from homology"/>
<dbReference type="PANTHER" id="PTHR18968:SF13">
    <property type="entry name" value="ACETOLACTATE SYNTHASE CATALYTIC SUBUNIT, MITOCHONDRIAL"/>
    <property type="match status" value="1"/>
</dbReference>
<dbReference type="GO" id="GO:0003984">
    <property type="term" value="F:acetolactate synthase activity"/>
    <property type="evidence" value="ECO:0007669"/>
    <property type="project" value="TreeGrafter"/>
</dbReference>
<dbReference type="InterPro" id="IPR029035">
    <property type="entry name" value="DHS-like_NAD/FAD-binding_dom"/>
</dbReference>
<dbReference type="GO" id="GO:0009097">
    <property type="term" value="P:isoleucine biosynthetic process"/>
    <property type="evidence" value="ECO:0007669"/>
    <property type="project" value="TreeGrafter"/>
</dbReference>
<feature type="domain" description="Thiamine pyrophosphate enzyme TPP-binding" evidence="7">
    <location>
        <begin position="400"/>
        <end position="548"/>
    </location>
</feature>
<evidence type="ECO:0000256" key="1">
    <source>
        <dbReference type="ARBA" id="ARBA00007812"/>
    </source>
</evidence>
<name>A0A919R9X0_9ACTN</name>
<evidence type="ECO:0000256" key="3">
    <source>
        <dbReference type="RuleBase" id="RU362132"/>
    </source>
</evidence>
<reference evidence="9" key="1">
    <citation type="submission" date="2021-01" db="EMBL/GenBank/DDBJ databases">
        <title>Whole genome shotgun sequence of Sphaerisporangium rufum NBRC 109079.</title>
        <authorList>
            <person name="Komaki H."/>
            <person name="Tamura T."/>
        </authorList>
    </citation>
    <scope>NUCLEOTIDE SEQUENCE</scope>
    <source>
        <strain evidence="9">NBRC 109079</strain>
    </source>
</reference>
<gene>
    <name evidence="9" type="ORF">Sru01_49970</name>
</gene>
<dbReference type="SUPFAM" id="SSF52518">
    <property type="entry name" value="Thiamin diphosphate-binding fold (THDP-binding)"/>
    <property type="match status" value="2"/>
</dbReference>
<organism evidence="9 10">
    <name type="scientific">Sphaerisporangium rufum</name>
    <dbReference type="NCBI Taxonomy" id="1381558"/>
    <lineage>
        <taxon>Bacteria</taxon>
        <taxon>Bacillati</taxon>
        <taxon>Actinomycetota</taxon>
        <taxon>Actinomycetes</taxon>
        <taxon>Streptosporangiales</taxon>
        <taxon>Streptosporangiaceae</taxon>
        <taxon>Sphaerisporangium</taxon>
    </lineage>
</organism>
<dbReference type="InterPro" id="IPR045229">
    <property type="entry name" value="TPP_enz"/>
</dbReference>
<dbReference type="GO" id="GO:0005948">
    <property type="term" value="C:acetolactate synthase complex"/>
    <property type="evidence" value="ECO:0007669"/>
    <property type="project" value="TreeGrafter"/>
</dbReference>
<comment type="caution">
    <text evidence="9">The sequence shown here is derived from an EMBL/GenBank/DDBJ whole genome shotgun (WGS) entry which is preliminary data.</text>
</comment>
<dbReference type="CDD" id="cd07035">
    <property type="entry name" value="TPP_PYR_POX_like"/>
    <property type="match status" value="1"/>
</dbReference>
<keyword evidence="5" id="KW-1133">Transmembrane helix</keyword>
<protein>
    <submittedName>
        <fullName evidence="9">Acetolactate synthase</fullName>
    </submittedName>
</protein>
<evidence type="ECO:0000256" key="5">
    <source>
        <dbReference type="SAM" id="Phobius"/>
    </source>
</evidence>
<keyword evidence="5" id="KW-0812">Transmembrane</keyword>
<sequence length="577" mass="59762">MAEPVPPGTPGRVADQIVAHLSRAAGVRHLFGVHGANVEDLFDAVFRSAEPVQAVVAKHEFSAAAMADGYHRAGNGLAVVMATSGGGALNLVPGLGEAYASGVPVLALIGQPPIALEGHGAFQDQSGLAGSLDGPALFAPISRFCARVNHPDAIGQALDRAIRAALGDPGGPAVLLLPKDVQQAPATGPWPPAGPARPEPAEVRADPAAGTVLAGLRRDQAAVLIIAGAGVARADARAELAALAEGLGAWVAVEPDAKDVFDNHHRRFVGVAGASGHPSVRLALDRAAACLLVGTRFPQVARAGLEDGLAGKVLICFDRRPPHVDAGVPVLRVDGELRAELRAVTRAFTGPAPHGPDGCPPHPGLSYLPHERSRDGRIAVREVIETVAGFVPEDANVVSDAGNTGCGVLHFLPAPRRGRSLLALGMGGMGFSFGAAIGAAFATGRRTFLLAGDGSFLMHGLEVHTAVEYDLPITFVIFNNNAHAACLSREELFYGGDTSYSAFRPSDLGTGVARMFPSIRSATVHRLDELRDFLADGGASGSPSLVSVEVRPEEPPPYLPLLRPADRPRPVERTMAT</sequence>
<dbReference type="EMBL" id="BOOU01000067">
    <property type="protein sequence ID" value="GII80015.1"/>
    <property type="molecule type" value="Genomic_DNA"/>
</dbReference>
<dbReference type="Pfam" id="PF02775">
    <property type="entry name" value="TPP_enzyme_C"/>
    <property type="match status" value="1"/>
</dbReference>
<feature type="region of interest" description="Disordered" evidence="4">
    <location>
        <begin position="540"/>
        <end position="577"/>
    </location>
</feature>
<dbReference type="InterPro" id="IPR012001">
    <property type="entry name" value="Thiamin_PyroP_enz_TPP-bd_dom"/>
</dbReference>
<dbReference type="Gene3D" id="3.40.50.1220">
    <property type="entry name" value="TPP-binding domain"/>
    <property type="match status" value="1"/>
</dbReference>
<dbReference type="GO" id="GO:0030976">
    <property type="term" value="F:thiamine pyrophosphate binding"/>
    <property type="evidence" value="ECO:0007669"/>
    <property type="project" value="InterPro"/>
</dbReference>
<evidence type="ECO:0000259" key="8">
    <source>
        <dbReference type="Pfam" id="PF02776"/>
    </source>
</evidence>
<evidence type="ECO:0000313" key="9">
    <source>
        <dbReference type="EMBL" id="GII80015.1"/>
    </source>
</evidence>
<dbReference type="Pfam" id="PF00205">
    <property type="entry name" value="TPP_enzyme_M"/>
    <property type="match status" value="1"/>
</dbReference>
<dbReference type="GO" id="GO:0050660">
    <property type="term" value="F:flavin adenine dinucleotide binding"/>
    <property type="evidence" value="ECO:0007669"/>
    <property type="project" value="TreeGrafter"/>
</dbReference>
<dbReference type="GO" id="GO:0000287">
    <property type="term" value="F:magnesium ion binding"/>
    <property type="evidence" value="ECO:0007669"/>
    <property type="project" value="InterPro"/>
</dbReference>
<evidence type="ECO:0000313" key="10">
    <source>
        <dbReference type="Proteomes" id="UP000655287"/>
    </source>
</evidence>
<dbReference type="InterPro" id="IPR011766">
    <property type="entry name" value="TPP_enzyme_TPP-bd"/>
</dbReference>
<dbReference type="InterPro" id="IPR012000">
    <property type="entry name" value="Thiamin_PyroP_enz_cen_dom"/>
</dbReference>
<keyword evidence="5" id="KW-0472">Membrane</keyword>
<dbReference type="PANTHER" id="PTHR18968">
    <property type="entry name" value="THIAMINE PYROPHOSPHATE ENZYMES"/>
    <property type="match status" value="1"/>
</dbReference>
<feature type="compositionally biased region" description="Basic and acidic residues" evidence="4">
    <location>
        <begin position="564"/>
        <end position="577"/>
    </location>
</feature>
<dbReference type="Pfam" id="PF02776">
    <property type="entry name" value="TPP_enzyme_N"/>
    <property type="match status" value="1"/>
</dbReference>
<accession>A0A919R9X0</accession>
<dbReference type="InterPro" id="IPR029061">
    <property type="entry name" value="THDP-binding"/>
</dbReference>
<keyword evidence="10" id="KW-1185">Reference proteome</keyword>
<feature type="domain" description="Thiamine pyrophosphate enzyme N-terminal TPP-binding" evidence="8">
    <location>
        <begin position="13"/>
        <end position="125"/>
    </location>
</feature>